<name>A0A090VG45_9FLAO</name>
<evidence type="ECO:0000313" key="6">
    <source>
        <dbReference type="Proteomes" id="UP000029644"/>
    </source>
</evidence>
<reference evidence="5 6" key="1">
    <citation type="journal article" date="2014" name="Genome Announc.">
        <title>Draft Genome Sequences of Marine Flavobacterium Algibacter lectus Strains SS8 and NR4.</title>
        <authorList>
            <person name="Takatani N."/>
            <person name="Nakanishi M."/>
            <person name="Meirelles P."/>
            <person name="Mino S."/>
            <person name="Suda W."/>
            <person name="Oshima K."/>
            <person name="Hattori M."/>
            <person name="Ohkuma M."/>
            <person name="Hosokawa M."/>
            <person name="Miyashita K."/>
            <person name="Thompson F.L."/>
            <person name="Niwa A."/>
            <person name="Sawabe T."/>
            <person name="Sawabe T."/>
        </authorList>
    </citation>
    <scope>NUCLEOTIDE SEQUENCE [LARGE SCALE GENOMIC DNA]</scope>
    <source>
        <strain evidence="5 6">JCM 19300</strain>
    </source>
</reference>
<evidence type="ECO:0000313" key="5">
    <source>
        <dbReference type="EMBL" id="GAL63736.1"/>
    </source>
</evidence>
<dbReference type="Pfam" id="PF14905">
    <property type="entry name" value="OMP_b-brl_3"/>
    <property type="match status" value="1"/>
</dbReference>
<dbReference type="Gene3D" id="2.40.170.20">
    <property type="entry name" value="TonB-dependent receptor, beta-barrel domain"/>
    <property type="match status" value="1"/>
</dbReference>
<proteinExistence type="predicted"/>
<gene>
    <name evidence="5" type="ORF">JCM19300_2772</name>
</gene>
<dbReference type="Proteomes" id="UP000029644">
    <property type="component" value="Unassembled WGS sequence"/>
</dbReference>
<evidence type="ECO:0000256" key="1">
    <source>
        <dbReference type="ARBA" id="ARBA00004442"/>
    </source>
</evidence>
<protein>
    <submittedName>
        <fullName evidence="5">Putative TonB-dependent receptor</fullName>
    </submittedName>
</protein>
<feature type="domain" description="Outer membrane protein beta-barrel" evidence="4">
    <location>
        <begin position="132"/>
        <end position="269"/>
    </location>
</feature>
<comment type="subcellular location">
    <subcellularLocation>
        <location evidence="1">Cell outer membrane</location>
    </subcellularLocation>
</comment>
<evidence type="ECO:0000259" key="4">
    <source>
        <dbReference type="Pfam" id="PF14905"/>
    </source>
</evidence>
<dbReference type="SUPFAM" id="SSF56935">
    <property type="entry name" value="Porins"/>
    <property type="match status" value="1"/>
</dbReference>
<sequence>MDDQRKYIGKPSYQKINLYGSFDYNTPHRFTQNNSGNTINEEENTFQLNRENEKTFKIKYYTWRLGTEWQFSPKHNIGISYHGYIDDFKGFNNSTVNKVDNSGELQSFILSDNNIIEPYHYDAISMRYTFDIDSLGKKITAHANYTSYRNYSDGLLKTDNFDANQNKQNTEVLKSHQPGSVEIISAQADAHLPFKKYSIKTGIKYAEVENDNQYRFDSLQSGNFVEIEDLSNHFKYKERIAAAYLSGSKKINKTTIDAGLRLEYTVLKVTP</sequence>
<accession>A0A090VG45</accession>
<dbReference type="InterPro" id="IPR041700">
    <property type="entry name" value="OMP_b-brl_3"/>
</dbReference>
<keyword evidence="3" id="KW-0998">Cell outer membrane</keyword>
<dbReference type="OrthoDB" id="8764943at2"/>
<dbReference type="InterPro" id="IPR036942">
    <property type="entry name" value="Beta-barrel_TonB_sf"/>
</dbReference>
<evidence type="ECO:0000256" key="3">
    <source>
        <dbReference type="ARBA" id="ARBA00023237"/>
    </source>
</evidence>
<dbReference type="GO" id="GO:0009279">
    <property type="term" value="C:cell outer membrane"/>
    <property type="evidence" value="ECO:0007669"/>
    <property type="project" value="UniProtKB-SubCell"/>
</dbReference>
<organism evidence="5 6">
    <name type="scientific">Algibacter lectus</name>
    <dbReference type="NCBI Taxonomy" id="221126"/>
    <lineage>
        <taxon>Bacteria</taxon>
        <taxon>Pseudomonadati</taxon>
        <taxon>Bacteroidota</taxon>
        <taxon>Flavobacteriia</taxon>
        <taxon>Flavobacteriales</taxon>
        <taxon>Flavobacteriaceae</taxon>
        <taxon>Algibacter</taxon>
    </lineage>
</organism>
<comment type="caution">
    <text evidence="5">The sequence shown here is derived from an EMBL/GenBank/DDBJ whole genome shotgun (WGS) entry which is preliminary data.</text>
</comment>
<keyword evidence="5" id="KW-0675">Receptor</keyword>
<dbReference type="EMBL" id="BBNQ01000013">
    <property type="protein sequence ID" value="GAL63736.1"/>
    <property type="molecule type" value="Genomic_DNA"/>
</dbReference>
<evidence type="ECO:0000256" key="2">
    <source>
        <dbReference type="ARBA" id="ARBA00023136"/>
    </source>
</evidence>
<dbReference type="AlphaFoldDB" id="A0A090VG45"/>
<keyword evidence="2" id="KW-0472">Membrane</keyword>